<dbReference type="AlphaFoldDB" id="A0A8C3UGV2"/>
<reference evidence="2" key="2">
    <citation type="submission" date="2025-08" db="UniProtKB">
        <authorList>
            <consortium name="Ensembl"/>
        </authorList>
    </citation>
    <scope>IDENTIFICATION</scope>
</reference>
<dbReference type="Proteomes" id="UP000694563">
    <property type="component" value="Chromosome Z"/>
</dbReference>
<evidence type="ECO:0000313" key="3">
    <source>
        <dbReference type="Proteomes" id="UP000694563"/>
    </source>
</evidence>
<name>A0A8C3UGV2_CATUS</name>
<proteinExistence type="predicted"/>
<keyword evidence="3" id="KW-1185">Reference proteome</keyword>
<dbReference type="Ensembl" id="ENSCUST00005013698.1">
    <property type="protein sequence ID" value="ENSCUSP00005013167.1"/>
    <property type="gene ID" value="ENSCUSG00005008461.1"/>
</dbReference>
<accession>A0A8C3UGV2</accession>
<evidence type="ECO:0000256" key="1">
    <source>
        <dbReference type="SAM" id="MobiDB-lite"/>
    </source>
</evidence>
<reference evidence="2" key="3">
    <citation type="submission" date="2025-09" db="UniProtKB">
        <authorList>
            <consortium name="Ensembl"/>
        </authorList>
    </citation>
    <scope>IDENTIFICATION</scope>
</reference>
<reference evidence="2" key="1">
    <citation type="submission" date="2020-10" db="EMBL/GenBank/DDBJ databases">
        <title>Catharus ustulatus (Swainson's thrush) genome, bCatUst1, primary haplotype v2.</title>
        <authorList>
            <person name="Delmore K."/>
            <person name="Vafadar M."/>
            <person name="Formenti G."/>
            <person name="Chow W."/>
            <person name="Pelan S."/>
            <person name="Howe K."/>
            <person name="Rhie A."/>
            <person name="Mountcastle J."/>
            <person name="Haase B."/>
            <person name="Fedrigo O."/>
            <person name="Jarvis E.D."/>
        </authorList>
    </citation>
    <scope>NUCLEOTIDE SEQUENCE [LARGE SCALE GENOMIC DNA]</scope>
</reference>
<sequence length="76" mass="8362">MEAMALSTSSEKRRPAPATPAGDGSAQKPRRAELMPALDLPHRAKLLWRWEQALLRLAGTHRNTCSPICSLQTAQL</sequence>
<protein>
    <submittedName>
        <fullName evidence="2">Uncharacterized protein</fullName>
    </submittedName>
</protein>
<evidence type="ECO:0000313" key="2">
    <source>
        <dbReference type="Ensembl" id="ENSCUSP00005013167.1"/>
    </source>
</evidence>
<organism evidence="2 3">
    <name type="scientific">Catharus ustulatus</name>
    <name type="common">Russet-backed thrush</name>
    <name type="synonym">Hylocichla ustulatus</name>
    <dbReference type="NCBI Taxonomy" id="91951"/>
    <lineage>
        <taxon>Eukaryota</taxon>
        <taxon>Metazoa</taxon>
        <taxon>Chordata</taxon>
        <taxon>Craniata</taxon>
        <taxon>Vertebrata</taxon>
        <taxon>Euteleostomi</taxon>
        <taxon>Archelosauria</taxon>
        <taxon>Archosauria</taxon>
        <taxon>Dinosauria</taxon>
        <taxon>Saurischia</taxon>
        <taxon>Theropoda</taxon>
        <taxon>Coelurosauria</taxon>
        <taxon>Aves</taxon>
        <taxon>Neognathae</taxon>
        <taxon>Neoaves</taxon>
        <taxon>Telluraves</taxon>
        <taxon>Australaves</taxon>
        <taxon>Passeriformes</taxon>
        <taxon>Turdidae</taxon>
        <taxon>Catharus</taxon>
    </lineage>
</organism>
<feature type="region of interest" description="Disordered" evidence="1">
    <location>
        <begin position="1"/>
        <end position="31"/>
    </location>
</feature>